<dbReference type="AlphaFoldDB" id="A0A1L1PIZ7"/>
<proteinExistence type="predicted"/>
<dbReference type="SUPFAM" id="SSF53474">
    <property type="entry name" value="alpha/beta-Hydrolases"/>
    <property type="match status" value="1"/>
</dbReference>
<organism evidence="1 2">
    <name type="scientific">Hydrogenophaga intermedia</name>
    <dbReference type="NCBI Taxonomy" id="65786"/>
    <lineage>
        <taxon>Bacteria</taxon>
        <taxon>Pseudomonadati</taxon>
        <taxon>Pseudomonadota</taxon>
        <taxon>Betaproteobacteria</taxon>
        <taxon>Burkholderiales</taxon>
        <taxon>Comamonadaceae</taxon>
        <taxon>Hydrogenophaga</taxon>
    </lineage>
</organism>
<dbReference type="RefSeq" id="WP_009520341.1">
    <property type="nucleotide sequence ID" value="NZ_CCAE010000016.1"/>
</dbReference>
<keyword evidence="2" id="KW-1185">Reference proteome</keyword>
<sequence>MNAERFAGWTGDAPWRLVWLPGAAMTAADVAAQGWAAEAAAAGWPVDMVAIDLQAQRYDGADAIDELVIDWLRPAREAGRRVWLGGLSLGGWQAVLCARRHPGLLDGLCLLAPYPGDRLAWNAIQRAGGLDAWGGPEAGESDPAFEVWDWWRHVPQRPAVWMGHGRQDRFAEGMDRMAARLPPARVLRIDGGHDWACWRPLWSAFLAQRAWDTAEGGAR</sequence>
<gene>
    <name evidence="1" type="ORF">BN948_02341</name>
</gene>
<accession>A0A1L1PIZ7</accession>
<dbReference type="Gene3D" id="3.40.50.1820">
    <property type="entry name" value="alpha/beta hydrolase"/>
    <property type="match status" value="1"/>
</dbReference>
<dbReference type="EMBL" id="CCAE010000016">
    <property type="protein sequence ID" value="CDN87913.1"/>
    <property type="molecule type" value="Genomic_DNA"/>
</dbReference>
<protein>
    <submittedName>
        <fullName evidence="1">Putative esterase</fullName>
    </submittedName>
</protein>
<dbReference type="InterPro" id="IPR000801">
    <property type="entry name" value="Esterase-like"/>
</dbReference>
<evidence type="ECO:0000313" key="2">
    <source>
        <dbReference type="Proteomes" id="UP000028878"/>
    </source>
</evidence>
<dbReference type="Pfam" id="PF00756">
    <property type="entry name" value="Esterase"/>
    <property type="match status" value="1"/>
</dbReference>
<reference evidence="2" key="1">
    <citation type="submission" date="2014-11" db="EMBL/GenBank/DDBJ databases">
        <title>Draft genome sequence of Hydrogenophaga intermedia S1.</title>
        <authorList>
            <person name="Gan H.M."/>
            <person name="Chew T.H."/>
            <person name="Stolz A."/>
        </authorList>
    </citation>
    <scope>NUCLEOTIDE SEQUENCE [LARGE SCALE GENOMIC DNA]</scope>
    <source>
        <strain evidence="2">S1</strain>
    </source>
</reference>
<dbReference type="InterPro" id="IPR029058">
    <property type="entry name" value="AB_hydrolase_fold"/>
</dbReference>
<evidence type="ECO:0000313" key="1">
    <source>
        <dbReference type="EMBL" id="CDN87913.1"/>
    </source>
</evidence>
<dbReference type="Proteomes" id="UP000028878">
    <property type="component" value="Unassembled WGS sequence"/>
</dbReference>
<name>A0A1L1PIZ7_HYDIT</name>